<dbReference type="PRINTS" id="PR00069">
    <property type="entry name" value="ALDKETRDTASE"/>
</dbReference>
<comment type="similarity">
    <text evidence="2">Belongs to the aldo/keto reductase family.</text>
</comment>
<dbReference type="SUPFAM" id="SSF51430">
    <property type="entry name" value="NAD(P)-linked oxidoreductase"/>
    <property type="match status" value="1"/>
</dbReference>
<dbReference type="InterPro" id="IPR018170">
    <property type="entry name" value="Aldo/ket_reductase_CS"/>
</dbReference>
<keyword evidence="4" id="KW-0859">Xylose metabolism</keyword>
<evidence type="ECO:0000256" key="9">
    <source>
        <dbReference type="ARBA" id="ARBA00049485"/>
    </source>
</evidence>
<feature type="site" description="Lowers pKa of active site Tyr" evidence="12">
    <location>
        <position position="76"/>
    </location>
</feature>
<evidence type="ECO:0000259" key="13">
    <source>
        <dbReference type="Pfam" id="PF00248"/>
    </source>
</evidence>
<evidence type="ECO:0000313" key="14">
    <source>
        <dbReference type="EMBL" id="PGH15607.1"/>
    </source>
</evidence>
<keyword evidence="6" id="KW-0520">NAD</keyword>
<dbReference type="InterPro" id="IPR020471">
    <property type="entry name" value="AKR"/>
</dbReference>
<evidence type="ECO:0000256" key="2">
    <source>
        <dbReference type="ARBA" id="ARBA00007905"/>
    </source>
</evidence>
<comment type="catalytic activity">
    <reaction evidence="8">
        <text>xylitol + NADP(+) = D-xylose + NADPH + H(+)</text>
        <dbReference type="Rhea" id="RHEA:27445"/>
        <dbReference type="ChEBI" id="CHEBI:15378"/>
        <dbReference type="ChEBI" id="CHEBI:17151"/>
        <dbReference type="ChEBI" id="CHEBI:53455"/>
        <dbReference type="ChEBI" id="CHEBI:57783"/>
        <dbReference type="ChEBI" id="CHEBI:58349"/>
        <dbReference type="EC" id="1.1.1.307"/>
    </reaction>
</comment>
<evidence type="ECO:0000256" key="5">
    <source>
        <dbReference type="ARBA" id="ARBA00023002"/>
    </source>
</evidence>
<dbReference type="EC" id="1.1.1.307" evidence="3"/>
<reference evidence="14 15" key="1">
    <citation type="submission" date="2017-10" db="EMBL/GenBank/DDBJ databases">
        <title>Comparative genomics in systemic dimorphic fungi from Ajellomycetaceae.</title>
        <authorList>
            <person name="Munoz J.F."/>
            <person name="Mcewen J.G."/>
            <person name="Clay O.K."/>
            <person name="Cuomo C.A."/>
        </authorList>
    </citation>
    <scope>NUCLEOTIDE SEQUENCE [LARGE SCALE GENOMIC DNA]</scope>
    <source>
        <strain evidence="14 15">UAMH7299</strain>
    </source>
</reference>
<evidence type="ECO:0000256" key="1">
    <source>
        <dbReference type="ARBA" id="ARBA00004722"/>
    </source>
</evidence>
<dbReference type="InterPro" id="IPR036812">
    <property type="entry name" value="NAD(P)_OxRdtase_dom_sf"/>
</dbReference>
<comment type="pathway">
    <text evidence="1">Carbohydrate metabolism; D-xylose degradation.</text>
</comment>
<dbReference type="PROSITE" id="PS00798">
    <property type="entry name" value="ALDOKETO_REDUCTASE_1"/>
    <property type="match status" value="1"/>
</dbReference>
<dbReference type="PANTHER" id="PTHR11732">
    <property type="entry name" value="ALDO/KETO REDUCTASE"/>
    <property type="match status" value="1"/>
</dbReference>
<keyword evidence="4" id="KW-0119">Carbohydrate metabolism</keyword>
<organism evidence="14 15">
    <name type="scientific">Polytolypa hystricis (strain UAMH7299)</name>
    <dbReference type="NCBI Taxonomy" id="1447883"/>
    <lineage>
        <taxon>Eukaryota</taxon>
        <taxon>Fungi</taxon>
        <taxon>Dikarya</taxon>
        <taxon>Ascomycota</taxon>
        <taxon>Pezizomycotina</taxon>
        <taxon>Eurotiomycetes</taxon>
        <taxon>Eurotiomycetidae</taxon>
        <taxon>Onygenales</taxon>
        <taxon>Onygenales incertae sedis</taxon>
        <taxon>Polytolypa</taxon>
    </lineage>
</organism>
<evidence type="ECO:0000256" key="3">
    <source>
        <dbReference type="ARBA" id="ARBA00012845"/>
    </source>
</evidence>
<evidence type="ECO:0000256" key="12">
    <source>
        <dbReference type="PIRSR" id="PIRSR000097-3"/>
    </source>
</evidence>
<evidence type="ECO:0000313" key="15">
    <source>
        <dbReference type="Proteomes" id="UP000224634"/>
    </source>
</evidence>
<accession>A0A2B7Y4J8</accession>
<dbReference type="FunFam" id="3.20.20.100:FF:000007">
    <property type="entry name" value="NAD(P)H-dependent D-xylose reductase xyl1"/>
    <property type="match status" value="1"/>
</dbReference>
<dbReference type="Pfam" id="PF00248">
    <property type="entry name" value="Aldo_ket_red"/>
    <property type="match status" value="1"/>
</dbReference>
<evidence type="ECO:0000256" key="8">
    <source>
        <dbReference type="ARBA" id="ARBA00047534"/>
    </source>
</evidence>
<dbReference type="InterPro" id="IPR023210">
    <property type="entry name" value="NADP_OxRdtase_dom"/>
</dbReference>
<evidence type="ECO:0000256" key="11">
    <source>
        <dbReference type="PIRSR" id="PIRSR000097-2"/>
    </source>
</evidence>
<dbReference type="GO" id="GO:0042732">
    <property type="term" value="P:D-xylose metabolic process"/>
    <property type="evidence" value="ECO:0007669"/>
    <property type="project" value="UniProtKB-KW"/>
</dbReference>
<protein>
    <recommendedName>
        <fullName evidence="3">D-xylose reductase [NAD(P)H]</fullName>
        <ecNumber evidence="3">1.1.1.307</ecNumber>
    </recommendedName>
</protein>
<dbReference type="PROSITE" id="PS00062">
    <property type="entry name" value="ALDOKETO_REDUCTASE_2"/>
    <property type="match status" value="1"/>
</dbReference>
<evidence type="ECO:0000256" key="6">
    <source>
        <dbReference type="ARBA" id="ARBA00023027"/>
    </source>
</evidence>
<keyword evidence="15" id="KW-1185">Reference proteome</keyword>
<dbReference type="CDD" id="cd19071">
    <property type="entry name" value="AKR_AKR1-5-like"/>
    <property type="match status" value="1"/>
</dbReference>
<dbReference type="OrthoDB" id="416253at2759"/>
<proteinExistence type="inferred from homology"/>
<evidence type="ECO:0000256" key="4">
    <source>
        <dbReference type="ARBA" id="ARBA00022629"/>
    </source>
</evidence>
<evidence type="ECO:0000256" key="10">
    <source>
        <dbReference type="PIRSR" id="PIRSR000097-1"/>
    </source>
</evidence>
<dbReference type="GO" id="GO:0016491">
    <property type="term" value="F:oxidoreductase activity"/>
    <property type="evidence" value="ECO:0007669"/>
    <property type="project" value="UniProtKB-KW"/>
</dbReference>
<dbReference type="PIRSF" id="PIRSF000097">
    <property type="entry name" value="AKR"/>
    <property type="match status" value="1"/>
</dbReference>
<sequence length="323" mass="35672">MASKASFTLNSGYKIPAVGLGTWQSKPNEVSNAVEVALKAGYRHIDGAALYANEAEVGKGIALSGIPREEVFVTSKLWNNSHRPENVEPALDKTLQDLGVDYVDLYLIHWPIPFAAGESLFPRDTETGVFQLDKGVTLKDTWKAMEALVKKGKVRSIGVSNFTKEKIEEVLSFADIPPAVNQIEAHPYLQQPALKQYLKEKNILLQAFSPLGNNSSGKPRVLNDPLVHKLAAELGITPARLLITWGYQRGTVVLPKSITPERIIDNFKDFELPESVMEQINGLEKNTRGANPLVWGLDVFGECGQDHVDELARKYGQDNPVMN</sequence>
<feature type="binding site" evidence="11">
    <location>
        <position position="109"/>
    </location>
    <ligand>
        <name>substrate</name>
    </ligand>
</feature>
<comment type="caution">
    <text evidence="14">The sequence shown here is derived from an EMBL/GenBank/DDBJ whole genome shotgun (WGS) entry which is preliminary data.</text>
</comment>
<dbReference type="EMBL" id="PDNA01000081">
    <property type="protein sequence ID" value="PGH15607.1"/>
    <property type="molecule type" value="Genomic_DNA"/>
</dbReference>
<feature type="domain" description="NADP-dependent oxidoreductase" evidence="13">
    <location>
        <begin position="18"/>
        <end position="283"/>
    </location>
</feature>
<gene>
    <name evidence="14" type="ORF">AJ80_05471</name>
</gene>
<feature type="active site" description="Proton donor" evidence="10">
    <location>
        <position position="51"/>
    </location>
</feature>
<dbReference type="STRING" id="1447883.A0A2B7Y4J8"/>
<dbReference type="Proteomes" id="UP000224634">
    <property type="component" value="Unassembled WGS sequence"/>
</dbReference>
<dbReference type="Gene3D" id="3.20.20.100">
    <property type="entry name" value="NADP-dependent oxidoreductase domain"/>
    <property type="match status" value="1"/>
</dbReference>
<comment type="catalytic activity">
    <reaction evidence="9">
        <text>xylitol + NAD(+) = D-xylose + NADH + H(+)</text>
        <dbReference type="Rhea" id="RHEA:27441"/>
        <dbReference type="ChEBI" id="CHEBI:15378"/>
        <dbReference type="ChEBI" id="CHEBI:17151"/>
        <dbReference type="ChEBI" id="CHEBI:53455"/>
        <dbReference type="ChEBI" id="CHEBI:57540"/>
        <dbReference type="ChEBI" id="CHEBI:57945"/>
        <dbReference type="EC" id="1.1.1.307"/>
    </reaction>
</comment>
<comment type="function">
    <text evidence="7">Catalyzes the initial reaction in the xylose utilization pathway by reducing D-xylose into xylitol. Xylose is a major component of hemicelluloses such as xylan. Most fungi utilize D-xylose via three enzymatic reactions, xylose reductase (XR), xylitol dehydrogenase (XDH), and xylulokinase, to form xylulose 5-phosphate, which enters pentose phosphate pathway.</text>
</comment>
<dbReference type="AlphaFoldDB" id="A0A2B7Y4J8"/>
<evidence type="ECO:0000256" key="7">
    <source>
        <dbReference type="ARBA" id="ARBA00025065"/>
    </source>
</evidence>
<keyword evidence="5" id="KW-0560">Oxidoreductase</keyword>
<name>A0A2B7Y4J8_POLH7</name>